<keyword evidence="2" id="KW-0255">Endonuclease</keyword>
<evidence type="ECO:0000313" key="2">
    <source>
        <dbReference type="EMBL" id="MCY1081848.1"/>
    </source>
</evidence>
<proteinExistence type="predicted"/>
<feature type="domain" description="Endonuclease/exonuclease/phosphatase" evidence="1">
    <location>
        <begin position="6"/>
        <end position="253"/>
    </location>
</feature>
<evidence type="ECO:0000313" key="3">
    <source>
        <dbReference type="Proteomes" id="UP001207654"/>
    </source>
</evidence>
<gene>
    <name evidence="2" type="ORF">OV287_46115</name>
</gene>
<reference evidence="2 3" key="1">
    <citation type="submission" date="2022-11" db="EMBL/GenBank/DDBJ databases">
        <title>Minimal conservation of predation-associated metabolite biosynthetic gene clusters underscores biosynthetic potential of Myxococcota including descriptions for ten novel species: Archangium lansinium sp. nov., Myxococcus landrumus sp. nov., Nannocystis bai.</title>
        <authorList>
            <person name="Ahearne A."/>
            <person name="Stevens C."/>
            <person name="Phillips K."/>
        </authorList>
    </citation>
    <scope>NUCLEOTIDE SEQUENCE [LARGE SCALE GENOMIC DNA]</scope>
    <source>
        <strain evidence="2 3">MIWBW</strain>
    </source>
</reference>
<keyword evidence="2" id="KW-0378">Hydrolase</keyword>
<dbReference type="EMBL" id="JAPNKA010000001">
    <property type="protein sequence ID" value="MCY1081848.1"/>
    <property type="molecule type" value="Genomic_DNA"/>
</dbReference>
<dbReference type="Proteomes" id="UP001207654">
    <property type="component" value="Unassembled WGS sequence"/>
</dbReference>
<name>A0ABT4AJJ9_9BACT</name>
<dbReference type="SUPFAM" id="SSF56219">
    <property type="entry name" value="DNase I-like"/>
    <property type="match status" value="1"/>
</dbReference>
<dbReference type="InterPro" id="IPR005135">
    <property type="entry name" value="Endo/exonuclease/phosphatase"/>
</dbReference>
<protein>
    <submittedName>
        <fullName evidence="2">Endonuclease/exonuclease/phosphatase family protein</fullName>
    </submittedName>
</protein>
<dbReference type="RefSeq" id="WP_267540432.1">
    <property type="nucleotide sequence ID" value="NZ_JAPNKA010000001.1"/>
</dbReference>
<dbReference type="GO" id="GO:0004519">
    <property type="term" value="F:endonuclease activity"/>
    <property type="evidence" value="ECO:0007669"/>
    <property type="project" value="UniProtKB-KW"/>
</dbReference>
<accession>A0ABT4AJJ9</accession>
<organism evidence="2 3">
    <name type="scientific">Archangium lansingense</name>
    <dbReference type="NCBI Taxonomy" id="2995310"/>
    <lineage>
        <taxon>Bacteria</taxon>
        <taxon>Pseudomonadati</taxon>
        <taxon>Myxococcota</taxon>
        <taxon>Myxococcia</taxon>
        <taxon>Myxococcales</taxon>
        <taxon>Cystobacterineae</taxon>
        <taxon>Archangiaceae</taxon>
        <taxon>Archangium</taxon>
    </lineage>
</organism>
<evidence type="ECO:0000259" key="1">
    <source>
        <dbReference type="Pfam" id="PF03372"/>
    </source>
</evidence>
<dbReference type="Pfam" id="PF03372">
    <property type="entry name" value="Exo_endo_phos"/>
    <property type="match status" value="1"/>
</dbReference>
<dbReference type="Gene3D" id="3.60.10.10">
    <property type="entry name" value="Endonuclease/exonuclease/phosphatase"/>
    <property type="match status" value="1"/>
</dbReference>
<keyword evidence="2" id="KW-0540">Nuclease</keyword>
<dbReference type="InterPro" id="IPR036691">
    <property type="entry name" value="Endo/exonu/phosph_ase_sf"/>
</dbReference>
<keyword evidence="3" id="KW-1185">Reference proteome</keyword>
<comment type="caution">
    <text evidence="2">The sequence shown here is derived from an EMBL/GenBank/DDBJ whole genome shotgun (WGS) entry which is preliminary data.</text>
</comment>
<sequence length="265" mass="29689">MELKVMTLNVLFGGQDRFEALLALLTRESPDLLVLQECLGWDDGERLRQVAAALGPEGSVHAHLGAARPRGSGNCYHVSVLSRLPPRSIRVHNNPHFIGHALVQCELDAGGPLTFFGTHYDAHHESLRFVEARYLRSLLDPDAFREGLYLLAGDLNALSRRDPYPVDLADRVRHAGVDKYGHPPRFDVIDDLEGFGWVDTLRHRPASPAWVTAHRVRNGVMIDYRTDYIYASPRMAERLIRAEVIDVGEATDHNAVVATFRTRDA</sequence>